<dbReference type="EMBL" id="CM056743">
    <property type="protein sequence ID" value="KAJ8671203.1"/>
    <property type="molecule type" value="Genomic_DNA"/>
</dbReference>
<dbReference type="Proteomes" id="UP001239111">
    <property type="component" value="Chromosome 3"/>
</dbReference>
<sequence>MPNDNRRVTRSQVQQPKPEAPRNPQIGPGNVPSEDLASGGYPSQWYEDTLSNRSNPDNSGYFHDNLEVFDPFACKSKLEHSHDGTLRIPEDGFKDTDEITNSTVIPGIGKRGLNETNPFRTKTPPASPVASREETPSPPPLHDRQATSESLKPRAKCCVNSATTQAIWLRGVPVVLDAKFVRNPGTLPRTAPPKPSKPPRRRLQLKHANTATSQGIRPIVVGP</sequence>
<evidence type="ECO:0000313" key="1">
    <source>
        <dbReference type="EMBL" id="KAJ8671203.1"/>
    </source>
</evidence>
<organism evidence="1 2">
    <name type="scientific">Eretmocerus hayati</name>
    <dbReference type="NCBI Taxonomy" id="131215"/>
    <lineage>
        <taxon>Eukaryota</taxon>
        <taxon>Metazoa</taxon>
        <taxon>Ecdysozoa</taxon>
        <taxon>Arthropoda</taxon>
        <taxon>Hexapoda</taxon>
        <taxon>Insecta</taxon>
        <taxon>Pterygota</taxon>
        <taxon>Neoptera</taxon>
        <taxon>Endopterygota</taxon>
        <taxon>Hymenoptera</taxon>
        <taxon>Apocrita</taxon>
        <taxon>Proctotrupomorpha</taxon>
        <taxon>Chalcidoidea</taxon>
        <taxon>Aphelinidae</taxon>
        <taxon>Aphelininae</taxon>
        <taxon>Eretmocerus</taxon>
    </lineage>
</organism>
<evidence type="ECO:0000313" key="2">
    <source>
        <dbReference type="Proteomes" id="UP001239111"/>
    </source>
</evidence>
<accession>A0ACC2NJX4</accession>
<comment type="caution">
    <text evidence="1">The sequence shown here is derived from an EMBL/GenBank/DDBJ whole genome shotgun (WGS) entry which is preliminary data.</text>
</comment>
<proteinExistence type="predicted"/>
<name>A0ACC2NJX4_9HYME</name>
<keyword evidence="2" id="KW-1185">Reference proteome</keyword>
<gene>
    <name evidence="1" type="ORF">QAD02_002462</name>
</gene>
<reference evidence="1" key="1">
    <citation type="submission" date="2023-04" db="EMBL/GenBank/DDBJ databases">
        <title>A chromosome-level genome assembly of the parasitoid wasp Eretmocerus hayati.</title>
        <authorList>
            <person name="Zhong Y."/>
            <person name="Liu S."/>
            <person name="Liu Y."/>
        </authorList>
    </citation>
    <scope>NUCLEOTIDE SEQUENCE</scope>
    <source>
        <strain evidence="1">ZJU_SS_LIU_2023</strain>
    </source>
</reference>
<protein>
    <submittedName>
        <fullName evidence="1">Uncharacterized protein</fullName>
    </submittedName>
</protein>